<dbReference type="Gene3D" id="3.40.630.30">
    <property type="match status" value="1"/>
</dbReference>
<keyword evidence="2" id="KW-0808">Transferase</keyword>
<dbReference type="EMBL" id="QWEY01000003">
    <property type="protein sequence ID" value="RGP37877.1"/>
    <property type="molecule type" value="Genomic_DNA"/>
</dbReference>
<organism evidence="2 3">
    <name type="scientific">Pseudotabrizicola alkalilacus</name>
    <dbReference type="NCBI Taxonomy" id="2305252"/>
    <lineage>
        <taxon>Bacteria</taxon>
        <taxon>Pseudomonadati</taxon>
        <taxon>Pseudomonadota</taxon>
        <taxon>Alphaproteobacteria</taxon>
        <taxon>Rhodobacterales</taxon>
        <taxon>Paracoccaceae</taxon>
        <taxon>Pseudotabrizicola</taxon>
    </lineage>
</organism>
<dbReference type="InterPro" id="IPR000182">
    <property type="entry name" value="GNAT_dom"/>
</dbReference>
<dbReference type="Pfam" id="PF00583">
    <property type="entry name" value="Acetyltransf_1"/>
    <property type="match status" value="1"/>
</dbReference>
<feature type="domain" description="N-acetyltransferase" evidence="1">
    <location>
        <begin position="4"/>
        <end position="153"/>
    </location>
</feature>
<evidence type="ECO:0000259" key="1">
    <source>
        <dbReference type="PROSITE" id="PS51186"/>
    </source>
</evidence>
<protein>
    <submittedName>
        <fullName evidence="2">GNAT family N-acetyltransferase</fullName>
    </submittedName>
</protein>
<evidence type="ECO:0000313" key="2">
    <source>
        <dbReference type="EMBL" id="RGP37877.1"/>
    </source>
</evidence>
<accession>A0A411Z474</accession>
<name>A0A411Z474_9RHOB</name>
<dbReference type="SUPFAM" id="SSF55729">
    <property type="entry name" value="Acyl-CoA N-acyltransferases (Nat)"/>
    <property type="match status" value="1"/>
</dbReference>
<keyword evidence="3" id="KW-1185">Reference proteome</keyword>
<sequence length="155" mass="16820">MTQPVARPYSAEDQAACLALFDSNVPQYFAPSERAEFCVWLQNLPHPDRPYLVLSQHGAAVACGGLMLEPATGQATMVWGMVDRRLHRQGLGTVLTRERIGLALACPGITRLHLSTSQHSTAFYQGFGFAITRIVPDGFAAGLDQYDMTLPLSGA</sequence>
<dbReference type="PROSITE" id="PS51186">
    <property type="entry name" value="GNAT"/>
    <property type="match status" value="1"/>
</dbReference>
<dbReference type="AlphaFoldDB" id="A0A411Z474"/>
<comment type="caution">
    <text evidence="2">The sequence shown here is derived from an EMBL/GenBank/DDBJ whole genome shotgun (WGS) entry which is preliminary data.</text>
</comment>
<dbReference type="OrthoDB" id="2380306at2"/>
<dbReference type="InterPro" id="IPR016181">
    <property type="entry name" value="Acyl_CoA_acyltransferase"/>
</dbReference>
<proteinExistence type="predicted"/>
<dbReference type="GO" id="GO:0016747">
    <property type="term" value="F:acyltransferase activity, transferring groups other than amino-acyl groups"/>
    <property type="evidence" value="ECO:0007669"/>
    <property type="project" value="InterPro"/>
</dbReference>
<evidence type="ECO:0000313" key="3">
    <source>
        <dbReference type="Proteomes" id="UP000284547"/>
    </source>
</evidence>
<gene>
    <name evidence="2" type="ORF">D1012_08295</name>
</gene>
<reference evidence="2 3" key="1">
    <citation type="submission" date="2018-08" db="EMBL/GenBank/DDBJ databases">
        <title>Flavobacterium tibetense sp. nov., isolated from a wetland YonghuCo on Tibetan Plateau.</title>
        <authorList>
            <person name="Phurbu D."/>
            <person name="Lu H."/>
            <person name="Xing P."/>
        </authorList>
    </citation>
    <scope>NUCLEOTIDE SEQUENCE [LARGE SCALE GENOMIC DNA]</scope>
    <source>
        <strain evidence="2 3">DJC</strain>
    </source>
</reference>
<dbReference type="Proteomes" id="UP000284547">
    <property type="component" value="Unassembled WGS sequence"/>
</dbReference>